<dbReference type="InterPro" id="IPR000873">
    <property type="entry name" value="AMP-dep_synth/lig_dom"/>
</dbReference>
<dbReference type="InterPro" id="IPR020806">
    <property type="entry name" value="PKS_PP-bd"/>
</dbReference>
<dbReference type="InterPro" id="IPR029058">
    <property type="entry name" value="AB_hydrolase_fold"/>
</dbReference>
<dbReference type="InterPro" id="IPR020846">
    <property type="entry name" value="MFS_dom"/>
</dbReference>
<comment type="caution">
    <text evidence="12">The sequence shown here is derived from an EMBL/GenBank/DDBJ whole genome shotgun (WGS) entry which is preliminary data.</text>
</comment>
<name>A0ABQ3XCU4_9ACTN</name>
<protein>
    <recommendedName>
        <fullName evidence="14">Amino acid adenylation domain protein</fullName>
    </recommendedName>
</protein>
<dbReference type="CDD" id="cd19531">
    <property type="entry name" value="LCL_NRPS-like"/>
    <property type="match status" value="1"/>
</dbReference>
<evidence type="ECO:0000313" key="12">
    <source>
        <dbReference type="EMBL" id="GID56318.1"/>
    </source>
</evidence>
<dbReference type="Pfam" id="PF00975">
    <property type="entry name" value="Thioesterase"/>
    <property type="match status" value="1"/>
</dbReference>
<dbReference type="InterPro" id="IPR025110">
    <property type="entry name" value="AMP-bd_C"/>
</dbReference>
<dbReference type="Gene3D" id="1.20.1250.20">
    <property type="entry name" value="MFS general substrate transporter like domains"/>
    <property type="match status" value="1"/>
</dbReference>
<feature type="transmembrane region" description="Helical" evidence="9">
    <location>
        <begin position="2084"/>
        <end position="2108"/>
    </location>
</feature>
<accession>A0ABQ3XCU4</accession>
<dbReference type="Pfam" id="PF00501">
    <property type="entry name" value="AMP-binding"/>
    <property type="match status" value="3"/>
</dbReference>
<dbReference type="SUPFAM" id="SSF56801">
    <property type="entry name" value="Acetyl-CoA synthetase-like"/>
    <property type="match status" value="2"/>
</dbReference>
<dbReference type="SUPFAM" id="SSF103473">
    <property type="entry name" value="MFS general substrate transporter"/>
    <property type="match status" value="1"/>
</dbReference>
<evidence type="ECO:0000256" key="7">
    <source>
        <dbReference type="ARBA" id="ARBA00023136"/>
    </source>
</evidence>
<keyword evidence="7 9" id="KW-0472">Membrane</keyword>
<dbReference type="InterPro" id="IPR045851">
    <property type="entry name" value="AMP-bd_C_sf"/>
</dbReference>
<dbReference type="InterPro" id="IPR011701">
    <property type="entry name" value="MFS"/>
</dbReference>
<dbReference type="Gene3D" id="3.30.300.30">
    <property type="match status" value="2"/>
</dbReference>
<dbReference type="PANTHER" id="PTHR45527">
    <property type="entry name" value="NONRIBOSOMAL PEPTIDE SYNTHETASE"/>
    <property type="match status" value="1"/>
</dbReference>
<dbReference type="InterPro" id="IPR010071">
    <property type="entry name" value="AA_adenyl_dom"/>
</dbReference>
<dbReference type="RefSeq" id="WP_203797909.1">
    <property type="nucleotide sequence ID" value="NZ_BAAAQE010000034.1"/>
</dbReference>
<evidence type="ECO:0000313" key="13">
    <source>
        <dbReference type="Proteomes" id="UP000612282"/>
    </source>
</evidence>
<evidence type="ECO:0000256" key="8">
    <source>
        <dbReference type="SAM" id="MobiDB-lite"/>
    </source>
</evidence>
<dbReference type="Gene3D" id="3.40.50.1820">
    <property type="entry name" value="alpha/beta hydrolase"/>
    <property type="match status" value="1"/>
</dbReference>
<feature type="domain" description="Carrier" evidence="10">
    <location>
        <begin position="1489"/>
        <end position="1574"/>
    </location>
</feature>
<evidence type="ECO:0000259" key="10">
    <source>
        <dbReference type="PROSITE" id="PS50075"/>
    </source>
</evidence>
<evidence type="ECO:0000256" key="1">
    <source>
        <dbReference type="ARBA" id="ARBA00001957"/>
    </source>
</evidence>
<feature type="domain" description="Carrier" evidence="10">
    <location>
        <begin position="475"/>
        <end position="550"/>
    </location>
</feature>
<dbReference type="InterPro" id="IPR020845">
    <property type="entry name" value="AMP-binding_CS"/>
</dbReference>
<keyword evidence="4" id="KW-0597">Phosphoprotein</keyword>
<dbReference type="InterPro" id="IPR042099">
    <property type="entry name" value="ANL_N_sf"/>
</dbReference>
<dbReference type="SMART" id="SM00823">
    <property type="entry name" value="PKS_PP"/>
    <property type="match status" value="2"/>
</dbReference>
<gene>
    <name evidence="12" type="ORF">Aco03nite_047220</name>
</gene>
<evidence type="ECO:0000256" key="9">
    <source>
        <dbReference type="SAM" id="Phobius"/>
    </source>
</evidence>
<evidence type="ECO:0000256" key="2">
    <source>
        <dbReference type="ARBA" id="ARBA00004651"/>
    </source>
</evidence>
<feature type="region of interest" description="Disordered" evidence="8">
    <location>
        <begin position="1467"/>
        <end position="1490"/>
    </location>
</feature>
<evidence type="ECO:0000256" key="3">
    <source>
        <dbReference type="ARBA" id="ARBA00022450"/>
    </source>
</evidence>
<dbReference type="CDD" id="cd05930">
    <property type="entry name" value="A_NRPS"/>
    <property type="match status" value="2"/>
</dbReference>
<dbReference type="Pfam" id="PF00550">
    <property type="entry name" value="PP-binding"/>
    <property type="match status" value="2"/>
</dbReference>
<evidence type="ECO:0000256" key="5">
    <source>
        <dbReference type="ARBA" id="ARBA00022692"/>
    </source>
</evidence>
<feature type="transmembrane region" description="Helical" evidence="9">
    <location>
        <begin position="2173"/>
        <end position="2191"/>
    </location>
</feature>
<dbReference type="Pfam" id="PF00668">
    <property type="entry name" value="Condensation"/>
    <property type="match status" value="1"/>
</dbReference>
<evidence type="ECO:0000256" key="6">
    <source>
        <dbReference type="ARBA" id="ARBA00022989"/>
    </source>
</evidence>
<dbReference type="PROSITE" id="PS00012">
    <property type="entry name" value="PHOSPHOPANTETHEINE"/>
    <property type="match status" value="1"/>
</dbReference>
<feature type="transmembrane region" description="Helical" evidence="9">
    <location>
        <begin position="1845"/>
        <end position="1869"/>
    </location>
</feature>
<dbReference type="Gene3D" id="3.30.559.10">
    <property type="entry name" value="Chloramphenicol acetyltransferase-like domain"/>
    <property type="match status" value="1"/>
</dbReference>
<dbReference type="InterPro" id="IPR036736">
    <property type="entry name" value="ACP-like_sf"/>
</dbReference>
<dbReference type="InterPro" id="IPR001242">
    <property type="entry name" value="Condensation_dom"/>
</dbReference>
<feature type="transmembrane region" description="Helical" evidence="9">
    <location>
        <begin position="2115"/>
        <end position="2133"/>
    </location>
</feature>
<keyword evidence="5 9" id="KW-0812">Transmembrane</keyword>
<feature type="transmembrane region" description="Helical" evidence="9">
    <location>
        <begin position="2057"/>
        <end position="2078"/>
    </location>
</feature>
<dbReference type="InterPro" id="IPR009081">
    <property type="entry name" value="PP-bd_ACP"/>
</dbReference>
<dbReference type="SUPFAM" id="SSF52777">
    <property type="entry name" value="CoA-dependent acyltransferases"/>
    <property type="match status" value="2"/>
</dbReference>
<dbReference type="NCBIfam" id="TIGR01733">
    <property type="entry name" value="AA-adenyl-dom"/>
    <property type="match status" value="1"/>
</dbReference>
<organism evidence="12 13">
    <name type="scientific">Actinoplanes couchii</name>
    <dbReference type="NCBI Taxonomy" id="403638"/>
    <lineage>
        <taxon>Bacteria</taxon>
        <taxon>Bacillati</taxon>
        <taxon>Actinomycetota</taxon>
        <taxon>Actinomycetes</taxon>
        <taxon>Micromonosporales</taxon>
        <taxon>Micromonosporaceae</taxon>
        <taxon>Actinoplanes</taxon>
    </lineage>
</organism>
<dbReference type="Proteomes" id="UP000612282">
    <property type="component" value="Unassembled WGS sequence"/>
</dbReference>
<feature type="transmembrane region" description="Helical" evidence="9">
    <location>
        <begin position="1875"/>
        <end position="1896"/>
    </location>
</feature>
<comment type="subcellular location">
    <subcellularLocation>
        <location evidence="2">Cell membrane</location>
        <topology evidence="2">Multi-pass membrane protein</topology>
    </subcellularLocation>
</comment>
<dbReference type="InterPro" id="IPR006162">
    <property type="entry name" value="Ppantetheine_attach_site"/>
</dbReference>
<feature type="transmembrane region" description="Helical" evidence="9">
    <location>
        <begin position="1967"/>
        <end position="1985"/>
    </location>
</feature>
<dbReference type="Pfam" id="PF07690">
    <property type="entry name" value="MFS_1"/>
    <property type="match status" value="1"/>
</dbReference>
<comment type="cofactor">
    <cofactor evidence="1">
        <name>pantetheine 4'-phosphate</name>
        <dbReference type="ChEBI" id="CHEBI:47942"/>
    </cofactor>
</comment>
<dbReference type="PROSITE" id="PS00455">
    <property type="entry name" value="AMP_BINDING"/>
    <property type="match status" value="2"/>
</dbReference>
<dbReference type="InterPro" id="IPR001031">
    <property type="entry name" value="Thioesterase"/>
</dbReference>
<dbReference type="InterPro" id="IPR023213">
    <property type="entry name" value="CAT-like_dom_sf"/>
</dbReference>
<reference evidence="12 13" key="1">
    <citation type="submission" date="2021-01" db="EMBL/GenBank/DDBJ databases">
        <title>Whole genome shotgun sequence of Actinoplanes couchii NBRC 106145.</title>
        <authorList>
            <person name="Komaki H."/>
            <person name="Tamura T."/>
        </authorList>
    </citation>
    <scope>NUCLEOTIDE SEQUENCE [LARGE SCALE GENOMIC DNA]</scope>
    <source>
        <strain evidence="12 13">NBRC 106145</strain>
    </source>
</reference>
<feature type="transmembrane region" description="Helical" evidence="9">
    <location>
        <begin position="2139"/>
        <end position="2161"/>
    </location>
</feature>
<dbReference type="Pfam" id="PF13193">
    <property type="entry name" value="AMP-binding_C"/>
    <property type="match status" value="2"/>
</dbReference>
<dbReference type="InterPro" id="IPR036259">
    <property type="entry name" value="MFS_trans_sf"/>
</dbReference>
<dbReference type="PROSITE" id="PS50075">
    <property type="entry name" value="CARRIER"/>
    <property type="match status" value="2"/>
</dbReference>
<feature type="domain" description="Major facilitator superfamily (MFS) profile" evidence="11">
    <location>
        <begin position="1842"/>
        <end position="2236"/>
    </location>
</feature>
<evidence type="ECO:0000256" key="4">
    <source>
        <dbReference type="ARBA" id="ARBA00022553"/>
    </source>
</evidence>
<dbReference type="Gene3D" id="1.10.1200.10">
    <property type="entry name" value="ACP-like"/>
    <property type="match status" value="2"/>
</dbReference>
<evidence type="ECO:0000259" key="11">
    <source>
        <dbReference type="PROSITE" id="PS50850"/>
    </source>
</evidence>
<keyword evidence="3" id="KW-0596">Phosphopantetheine</keyword>
<dbReference type="SUPFAM" id="SSF47336">
    <property type="entry name" value="ACP-like"/>
    <property type="match status" value="1"/>
</dbReference>
<dbReference type="PANTHER" id="PTHR45527:SF1">
    <property type="entry name" value="FATTY ACID SYNTHASE"/>
    <property type="match status" value="1"/>
</dbReference>
<evidence type="ECO:0008006" key="14">
    <source>
        <dbReference type="Google" id="ProtNLM"/>
    </source>
</evidence>
<dbReference type="Gene3D" id="3.30.559.30">
    <property type="entry name" value="Nonribosomal peptide synthetase, condensation domain"/>
    <property type="match status" value="1"/>
</dbReference>
<dbReference type="SUPFAM" id="SSF53474">
    <property type="entry name" value="alpha/beta-Hydrolases"/>
    <property type="match status" value="1"/>
</dbReference>
<sequence length="2276" mass="242293">MITLTPDDVWSSVADQAARTPDAPALVDAAGTLTYAELLDLVAAYALRLTEAGVQAGDLVGIRLPRGRDAVVAVLATLSTGAGYVPLDPAYPAARLDLMVEESRPRALVTADGVSGLPGAVTRDSPAYVIFTSGSTGRPKGVLIGRRSLRDFAGAFGSRFGFGPGERILQFASMSFDVSVEEIFPALTRGATVVLRDDDMISRPDVFLDRCGELGITLLDLPTAYWHELVVALGRGEATLPSCVRIVIVGGETARPDAVREWQRATAGLPVRLFNTYGPTEITVGATAADVTDWTGDVVPIGTPLDGVTCRIGDDGELLVGGIGVAQGYLNRPELTAEKFVTSPGHGREYRTGDRVRWANGQLEFLGRLDDQVKIRGHRVEPGEVEEALRALDGITDAVVLVDDRTGHARLIGHVVADAGTDLARVRAALADSLPAAFVPSAVVRHDRFALTPQGKIDKTALAAVRVPVTSEPAADLTGPEQAAAELFTAVLGAGVIGPEDDFLALGGDSLDSVRLIAALRRQHGAELTLTSWYADPTVAALATRIAAATAPDTPESALPTLDEGVPHRLNPMQRDYWIAEQVTGDLAAYTLGIRYRFREQPDVAALEQALAELARRHPMLRTRFPDDGAEPVMVIDPAGTIPLVDPAGTIPREAGGADHRDGPIARAHLDGDILTLRVHHLAFDGWSAGVFGQELAVLYRAARDGTAADLPPALPVPDLAERAARAAADPELLGYWRDRLATADFDLELPADRATPAMRSYASARVSRELDAALLDRLRGYAIEQRTSLFTIMLAGLHVLLHRYTGRTDITVLSPTAGRSTTDLERLIGPALNVLPLRADLTGGPSFAELVTQLRDAVLSDLDHQDLALPDLVAALRRTGAKRVSPVMLTVHNTPAPDGSVLGYVGETPHAATMVDLSLGLDFPADGAVLNADYATELFDAPRIDALLGHLITLLGAAVSAPAPISGLPLLTAAESRRVVQEWNDFGIPVPDATTVHELFERHAAGTPDAPALTVGDETLGYAELNRRANRLARRLRADGVLPGHRVALRLERGTAFFVAMWAVLKAGGAYVPLDPAYPADRLDHMLTDSRPTVVVDPDYLAAGSDPDDSDLPACNSAGDPAYVIYTSGSTGRPKGVVITHGNLVNAAGMWQEAYRLRPDWTYLQAASSSFDMFVGETMRAHTAGGRLVVAARETLLDPAGLYTLMRTERVNCTELVPAVLRALLDHVRQTGVDLGFVDLLIGGGEKWHVEEFELAQSLVGPGNRVVNSYGVTEVTVDNVYFEGSVEDLPRDAPLPIGRPFPNNRVYVLDAAGSPVPPGVTGELYLGGLGVSPGYHERPDLNAVKFVDDPFAGVPGARMYRTGDSARFRFDGTVDFLGRLDDQVKVNGYRIELGDVEAALAAEPSVLAAAVAPHRTVNGLTRLIGYVVPRGELDEAAVKDALAARLPVHMVPYRILALPDLPRTPNGKLDRRALPAPPEGLAPAAGPEPRTAGEKAIAAVWSQVLGVGTPGVDDDFFALGGDSFAALKVVRQLEPMPALVDFYRNPTIRRLAVLLAAESTERRLLNQLTATGSDPSAGGHTVVAVPYNGGSAIAYQSLADALPDGWALQAVELPGHDQSRPDEELQPAAVVAERIVAEMTAIDGPVVLYGHCQGVALTVEVARQAEAAGVEIAGVGLGAGFPEARLPGRFFDWVYRNLPVDRLTSNREYLAYLRSRGGFTDIDDEAQKEFVLRNVRHDSRDAEEYFTAAYREPYRQLKAPVLAVVGERDRVTEHYQERRDEWRHFTEGEVDVAVMPEAGHFFVKSHAEPLAEALTSFVAGTPAPAAPAAPPAALESASLGKFGVVALGQFLSMIGSGLSTLVLSIWVLQQTGSITAFSFVNAIGLLPGILAGPVAGAIADRWDRRNVMLASDVTAGLSMASLAALMLTDGLQLWHVYLAVGVTSLAGAFQRPAYLAAVSQLVPKRYLGHAGGIGQLGLGAGQVFSPLLGAALMGPIGIGGVLLVDTATFVAGALTLLFVRFPNLAFRRREESFGAEIRNGWNFIARRPGLVAAVRYFVIDHIFYVLGFAVITPMLLIEQSASVMGMALGAAGAGVLTGSVVMGVWGGTARRSSGMLLAMGLGSVAMVCVGITTVPALIIVGMFFTGVAEALADGHWIAVLQSKVDLELQGRVLSLFITLMMLTVPVGYLLVGPLAERYVQPLFSSEGRGLALLIVISGLLQLAWAIRGWYTPRLRLIEDELPDAIRPDRIGTRDDLQRGADAVLAAHLPTRKTTT</sequence>
<dbReference type="EMBL" id="BOMG01000057">
    <property type="protein sequence ID" value="GID56318.1"/>
    <property type="molecule type" value="Genomic_DNA"/>
</dbReference>
<proteinExistence type="predicted"/>
<dbReference type="PROSITE" id="PS50850">
    <property type="entry name" value="MFS"/>
    <property type="match status" value="1"/>
</dbReference>
<dbReference type="Gene3D" id="3.40.50.12780">
    <property type="entry name" value="N-terminal domain of ligase-like"/>
    <property type="match status" value="2"/>
</dbReference>
<keyword evidence="13" id="KW-1185">Reference proteome</keyword>
<feature type="transmembrane region" description="Helical" evidence="9">
    <location>
        <begin position="1935"/>
        <end position="1955"/>
    </location>
</feature>
<keyword evidence="6 9" id="KW-1133">Transmembrane helix</keyword>
<feature type="transmembrane region" description="Helical" evidence="9">
    <location>
        <begin position="1997"/>
        <end position="2020"/>
    </location>
</feature>
<feature type="transmembrane region" description="Helical" evidence="9">
    <location>
        <begin position="2211"/>
        <end position="2231"/>
    </location>
</feature>
<dbReference type="CDD" id="cd06173">
    <property type="entry name" value="MFS_MefA_like"/>
    <property type="match status" value="1"/>
</dbReference>